<dbReference type="InterPro" id="IPR002110">
    <property type="entry name" value="Ankyrin_rpt"/>
</dbReference>
<feature type="repeat" description="ANK" evidence="3">
    <location>
        <begin position="202"/>
        <end position="228"/>
    </location>
</feature>
<organism evidence="5 6">
    <name type="scientific">Providencia rustigianii</name>
    <dbReference type="NCBI Taxonomy" id="158850"/>
    <lineage>
        <taxon>Bacteria</taxon>
        <taxon>Pseudomonadati</taxon>
        <taxon>Pseudomonadota</taxon>
        <taxon>Gammaproteobacteria</taxon>
        <taxon>Enterobacterales</taxon>
        <taxon>Morganellaceae</taxon>
        <taxon>Providencia</taxon>
    </lineage>
</organism>
<dbReference type="PANTHER" id="PTHR24188">
    <property type="entry name" value="ANKYRIN REPEAT PROTEIN"/>
    <property type="match status" value="1"/>
</dbReference>
<feature type="repeat" description="ANK" evidence="3">
    <location>
        <begin position="131"/>
        <end position="163"/>
    </location>
</feature>
<dbReference type="AlphaFoldDB" id="A0A379G5D2"/>
<evidence type="ECO:0000256" key="1">
    <source>
        <dbReference type="ARBA" id="ARBA00022737"/>
    </source>
</evidence>
<evidence type="ECO:0000256" key="2">
    <source>
        <dbReference type="ARBA" id="ARBA00023043"/>
    </source>
</evidence>
<accession>A0A379G5D2</accession>
<dbReference type="Proteomes" id="UP000255129">
    <property type="component" value="Unassembled WGS sequence"/>
</dbReference>
<sequence>MKAGSLKQKWGLYLISAFVIMLIFMVKPMAKTDIPQLVNAAEKGDLASVQQLVEQGVNMEQRDPRLRTPLMAATNANQITVARYLIEKGADVNAKDGIQDTPFLYAGARGLQEILEMTLSHGADVSSINRYGGTALIPAAERGHVKTVKTLIDAGVSVNHVNNLGWTALIEAIILGDGSDKYAQIVTLLVEGGADVNLADASGQSPLTLAKSKGYQNIIDILEKAGAK</sequence>
<feature type="repeat" description="ANK" evidence="3">
    <location>
        <begin position="65"/>
        <end position="97"/>
    </location>
</feature>
<gene>
    <name evidence="5" type="ORF">NCTC12026_02561</name>
</gene>
<evidence type="ECO:0000256" key="4">
    <source>
        <dbReference type="SAM" id="Phobius"/>
    </source>
</evidence>
<dbReference type="OrthoDB" id="9812708at2"/>
<dbReference type="RefSeq" id="WP_039855056.1">
    <property type="nucleotide sequence ID" value="NZ_AP018946.1"/>
</dbReference>
<keyword evidence="4" id="KW-0472">Membrane</keyword>
<keyword evidence="1" id="KW-0677">Repeat</keyword>
<reference evidence="5 6" key="1">
    <citation type="submission" date="2018-06" db="EMBL/GenBank/DDBJ databases">
        <authorList>
            <consortium name="Pathogen Informatics"/>
            <person name="Doyle S."/>
        </authorList>
    </citation>
    <scope>NUCLEOTIDE SEQUENCE [LARGE SCALE GENOMIC DNA]</scope>
    <source>
        <strain evidence="5 6">NCTC12026</strain>
    </source>
</reference>
<dbReference type="SUPFAM" id="SSF48403">
    <property type="entry name" value="Ankyrin repeat"/>
    <property type="match status" value="1"/>
</dbReference>
<keyword evidence="4" id="KW-1133">Transmembrane helix</keyword>
<name>A0A379G5D2_9GAMM</name>
<feature type="transmembrane region" description="Helical" evidence="4">
    <location>
        <begin position="12"/>
        <end position="30"/>
    </location>
</feature>
<dbReference type="Pfam" id="PF00023">
    <property type="entry name" value="Ank"/>
    <property type="match status" value="1"/>
</dbReference>
<dbReference type="PROSITE" id="PS50088">
    <property type="entry name" value="ANK_REPEAT"/>
    <property type="match status" value="4"/>
</dbReference>
<dbReference type="PRINTS" id="PR01415">
    <property type="entry name" value="ANKYRIN"/>
</dbReference>
<protein>
    <submittedName>
        <fullName evidence="5">Ribulose-5-phosphate 4-epimerase and related epimerases and aldolases</fullName>
    </submittedName>
</protein>
<dbReference type="Pfam" id="PF12796">
    <property type="entry name" value="Ank_2"/>
    <property type="match status" value="1"/>
</dbReference>
<keyword evidence="4" id="KW-0812">Transmembrane</keyword>
<evidence type="ECO:0000313" key="5">
    <source>
        <dbReference type="EMBL" id="SUC36145.1"/>
    </source>
</evidence>
<keyword evidence="2 3" id="KW-0040">ANK repeat</keyword>
<dbReference type="InterPro" id="IPR036770">
    <property type="entry name" value="Ankyrin_rpt-contain_sf"/>
</dbReference>
<evidence type="ECO:0000313" key="6">
    <source>
        <dbReference type="Proteomes" id="UP000255129"/>
    </source>
</evidence>
<dbReference type="EMBL" id="UGUA01000002">
    <property type="protein sequence ID" value="SUC36145.1"/>
    <property type="molecule type" value="Genomic_DNA"/>
</dbReference>
<proteinExistence type="predicted"/>
<dbReference type="SMART" id="SM00248">
    <property type="entry name" value="ANK"/>
    <property type="match status" value="5"/>
</dbReference>
<evidence type="ECO:0000256" key="3">
    <source>
        <dbReference type="PROSITE-ProRule" id="PRU00023"/>
    </source>
</evidence>
<dbReference type="PROSITE" id="PS50297">
    <property type="entry name" value="ANK_REP_REGION"/>
    <property type="match status" value="3"/>
</dbReference>
<dbReference type="PANTHER" id="PTHR24188:SF29">
    <property type="entry name" value="GH09064P"/>
    <property type="match status" value="1"/>
</dbReference>
<dbReference type="Gene3D" id="1.25.40.20">
    <property type="entry name" value="Ankyrin repeat-containing domain"/>
    <property type="match status" value="1"/>
</dbReference>
<feature type="repeat" description="ANK" evidence="3">
    <location>
        <begin position="164"/>
        <end position="201"/>
    </location>
</feature>